<keyword evidence="6" id="KW-0732">Signal</keyword>
<evidence type="ECO:0000256" key="2">
    <source>
        <dbReference type="ARBA" id="ARBA00006285"/>
    </source>
</evidence>
<name>A0ABV1FQ57_9BACT</name>
<dbReference type="SUPFAM" id="SSF51445">
    <property type="entry name" value="(Trans)glycosidases"/>
    <property type="match status" value="1"/>
</dbReference>
<dbReference type="InterPro" id="IPR017853">
    <property type="entry name" value="GH"/>
</dbReference>
<proteinExistence type="inferred from homology"/>
<dbReference type="InterPro" id="IPR015883">
    <property type="entry name" value="Glyco_hydro_20_cat"/>
</dbReference>
<feature type="domain" description="Beta-hexosaminidase bacterial type N-terminal" evidence="8">
    <location>
        <begin position="30"/>
        <end position="157"/>
    </location>
</feature>
<evidence type="ECO:0000256" key="1">
    <source>
        <dbReference type="ARBA" id="ARBA00001231"/>
    </source>
</evidence>
<dbReference type="RefSeq" id="WP_215759447.1">
    <property type="nucleotide sequence ID" value="NZ_JAHKBE010000012.1"/>
</dbReference>
<evidence type="ECO:0000313" key="10">
    <source>
        <dbReference type="Proteomes" id="UP001487296"/>
    </source>
</evidence>
<evidence type="ECO:0000256" key="6">
    <source>
        <dbReference type="SAM" id="SignalP"/>
    </source>
</evidence>
<comment type="catalytic activity">
    <reaction evidence="1">
        <text>Hydrolysis of terminal non-reducing N-acetyl-D-hexosamine residues in N-acetyl-beta-D-hexosaminides.</text>
        <dbReference type="EC" id="3.2.1.52"/>
    </reaction>
</comment>
<evidence type="ECO:0000256" key="4">
    <source>
        <dbReference type="ARBA" id="ARBA00022801"/>
    </source>
</evidence>
<gene>
    <name evidence="9" type="ORF">AAAT34_05360</name>
</gene>
<dbReference type="EMBL" id="JBBNFP010000014">
    <property type="protein sequence ID" value="MEQ2486484.1"/>
    <property type="molecule type" value="Genomic_DNA"/>
</dbReference>
<comment type="similarity">
    <text evidence="2">Belongs to the glycosyl hydrolase 20 family.</text>
</comment>
<dbReference type="CDD" id="cd06563">
    <property type="entry name" value="GH20_chitobiase-like"/>
    <property type="match status" value="1"/>
</dbReference>
<dbReference type="SUPFAM" id="SSF55545">
    <property type="entry name" value="beta-N-acetylhexosaminidase-like domain"/>
    <property type="match status" value="1"/>
</dbReference>
<dbReference type="EC" id="3.2.1.52" evidence="3"/>
<evidence type="ECO:0000313" key="9">
    <source>
        <dbReference type="EMBL" id="MEQ2486484.1"/>
    </source>
</evidence>
<reference evidence="9 10" key="1">
    <citation type="submission" date="2024-04" db="EMBL/GenBank/DDBJ databases">
        <title>Human intestinal bacterial collection.</title>
        <authorList>
            <person name="Pauvert C."/>
            <person name="Hitch T.C.A."/>
            <person name="Clavel T."/>
        </authorList>
    </citation>
    <scope>NUCLEOTIDE SEQUENCE [LARGE SCALE GENOMIC DNA]</scope>
    <source>
        <strain evidence="9 10">CLA-AA-H145</strain>
    </source>
</reference>
<keyword evidence="4" id="KW-0378">Hydrolase</keyword>
<evidence type="ECO:0000256" key="3">
    <source>
        <dbReference type="ARBA" id="ARBA00012663"/>
    </source>
</evidence>
<keyword evidence="10" id="KW-1185">Reference proteome</keyword>
<comment type="caution">
    <text evidence="9">The sequence shown here is derived from an EMBL/GenBank/DDBJ whole genome shotgun (WGS) entry which is preliminary data.</text>
</comment>
<evidence type="ECO:0000256" key="5">
    <source>
        <dbReference type="ARBA" id="ARBA00023295"/>
    </source>
</evidence>
<sequence>MNKRFLMVLLAAFMSFAGAMAADDNRVADYNVIPLPQEVTLTQKGAFVLTGATPIVYPEGDEQLKNDAQFLSDYIADVTALRLTTTSAKVKNAITLRLNKKVQSKEGYVITVDKKGVVIEGATAAGVFYGVQTLRKSIPVDKSLTEVTLPGVVLKDAPRFGYRGVMLDCARHYFPVKFVKQFIDLIAMHNMNVFHWHLTDDQGWRIEVKKYPDLAKIGSVREKTVLGHNSDVFDDTPYGGYYTQEEAREIVKYAADRFITVIPEIDMPGHMIAALAAYPDMGCTGGPYKVSPIWGIMPDVLCLGNEKTYQFCEDVLSEMMDIFPSEYIHLGGDETPNVRWKECPKCKALMAKENLTPGKLQGYFTNRIEKFVNSKGRRIIGWDEILDGDINQSATIMSWRGTAPGARGAKMGHDVIMSPSSHVYFDYYQTRQGESQWEEPLLIGGNLPIERTYSLEPVPEGADAETASHIIGVQGNLWTEYIAGPSLAEYQVLPRMGALSEVQWRPQGQKDFENYKMRQTRMLKLYDAYGLVYAKHMWKRDKKK</sequence>
<dbReference type="PANTHER" id="PTHR22600">
    <property type="entry name" value="BETA-HEXOSAMINIDASE"/>
    <property type="match status" value="1"/>
</dbReference>
<dbReference type="Gene3D" id="3.30.379.10">
    <property type="entry name" value="Chitobiase/beta-hexosaminidase domain 2-like"/>
    <property type="match status" value="1"/>
</dbReference>
<feature type="chain" id="PRO_5047025567" description="beta-N-acetylhexosaminidase" evidence="6">
    <location>
        <begin position="22"/>
        <end position="544"/>
    </location>
</feature>
<organism evidence="9 10">
    <name type="scientific">Hallella faecis</name>
    <dbReference type="NCBI Taxonomy" id="2841596"/>
    <lineage>
        <taxon>Bacteria</taxon>
        <taxon>Pseudomonadati</taxon>
        <taxon>Bacteroidota</taxon>
        <taxon>Bacteroidia</taxon>
        <taxon>Bacteroidales</taxon>
        <taxon>Prevotellaceae</taxon>
        <taxon>Hallella</taxon>
    </lineage>
</organism>
<protein>
    <recommendedName>
        <fullName evidence="3">beta-N-acetylhexosaminidase</fullName>
        <ecNumber evidence="3">3.2.1.52</ecNumber>
    </recommendedName>
</protein>
<dbReference type="Proteomes" id="UP001487296">
    <property type="component" value="Unassembled WGS sequence"/>
</dbReference>
<keyword evidence="5" id="KW-0326">Glycosidase</keyword>
<feature type="domain" description="Glycoside hydrolase family 20 catalytic" evidence="7">
    <location>
        <begin position="160"/>
        <end position="506"/>
    </location>
</feature>
<dbReference type="PANTHER" id="PTHR22600:SF57">
    <property type="entry name" value="BETA-N-ACETYLHEXOSAMINIDASE"/>
    <property type="match status" value="1"/>
</dbReference>
<evidence type="ECO:0000259" key="7">
    <source>
        <dbReference type="Pfam" id="PF00728"/>
    </source>
</evidence>
<dbReference type="Pfam" id="PF00728">
    <property type="entry name" value="Glyco_hydro_20"/>
    <property type="match status" value="1"/>
</dbReference>
<dbReference type="InterPro" id="IPR015882">
    <property type="entry name" value="HEX_bac_N"/>
</dbReference>
<accession>A0ABV1FQ57</accession>
<dbReference type="Gene3D" id="3.20.20.80">
    <property type="entry name" value="Glycosidases"/>
    <property type="match status" value="1"/>
</dbReference>
<evidence type="ECO:0000259" key="8">
    <source>
        <dbReference type="Pfam" id="PF02838"/>
    </source>
</evidence>
<dbReference type="InterPro" id="IPR029018">
    <property type="entry name" value="Hex-like_dom2"/>
</dbReference>
<dbReference type="PRINTS" id="PR00738">
    <property type="entry name" value="GLHYDRLASE20"/>
</dbReference>
<feature type="signal peptide" evidence="6">
    <location>
        <begin position="1"/>
        <end position="21"/>
    </location>
</feature>
<dbReference type="PIRSF" id="PIRSF001093">
    <property type="entry name" value="B-hxosamndse_ab_euk"/>
    <property type="match status" value="1"/>
</dbReference>
<dbReference type="Pfam" id="PF02838">
    <property type="entry name" value="Glyco_hydro_20b"/>
    <property type="match status" value="1"/>
</dbReference>
<dbReference type="InterPro" id="IPR025705">
    <property type="entry name" value="Beta_hexosaminidase_sua/sub"/>
</dbReference>